<dbReference type="Pfam" id="PF01507">
    <property type="entry name" value="PAPS_reduct"/>
    <property type="match status" value="1"/>
</dbReference>
<dbReference type="InterPro" id="IPR050128">
    <property type="entry name" value="Sulfate_adenylyltrnsfr_sub2"/>
</dbReference>
<dbReference type="Gene3D" id="3.40.50.620">
    <property type="entry name" value="HUPs"/>
    <property type="match status" value="1"/>
</dbReference>
<reference evidence="2 3" key="1">
    <citation type="submission" date="2019-12" db="EMBL/GenBank/DDBJ databases">
        <title>complete genome sequences of Aeromonas veronii str. WP3-W19-ESBL-03 isolated from wastewater treatment plant effluent.</title>
        <authorList>
            <person name="Sekizuka T."/>
            <person name="Itokawa K."/>
            <person name="Yatsu K."/>
            <person name="Inamine Y."/>
            <person name="Kuroda M."/>
        </authorList>
    </citation>
    <scope>NUCLEOTIDE SEQUENCE [LARGE SCALE GENOMIC DNA]</scope>
    <source>
        <strain evidence="2 3">WP3-W19-ESBL-03</strain>
    </source>
</reference>
<sequence length="339" mass="38517">MNHNIVSVSGGKDSTATLLLAIERNAENLQAVFCDTGHEHPEVYGYLDYLEVRLGLVIRRVKPDFSEQVIRKRDVVLTKWRAEGVSEQIIERAIVALQPTGNPFLDLCLWKGRFPSTMARFCTEELKRNPMQQQVLFPLLEDHKTEEVWSWQGVRADESTSRSKLPEKDEVRDGLINYRPILTWTAQDVFEFHRKHGVKWNPLYEQGLSRVGCMPCIMCRKDELREIANRWPEEIERVAEWERLVSMASKQGAPSFYGPRVAGGGQSVEMMTHEEAQELLNINRVVDWSMTGRGGKTFDMFARLAPDVGCSSAYGLCDNPVFDQSSITAIQPQKAGEAA</sequence>
<proteinExistence type="predicted"/>
<dbReference type="RefSeq" id="WP_182939515.1">
    <property type="nucleotide sequence ID" value="NZ_AP022038.1"/>
</dbReference>
<evidence type="ECO:0000259" key="1">
    <source>
        <dbReference type="Pfam" id="PF01507"/>
    </source>
</evidence>
<dbReference type="SUPFAM" id="SSF52402">
    <property type="entry name" value="Adenine nucleotide alpha hydrolases-like"/>
    <property type="match status" value="1"/>
</dbReference>
<name>A0A6S5CHI7_AERVE</name>
<accession>A0A6S5CHI7</accession>
<dbReference type="PANTHER" id="PTHR43196:SF2">
    <property type="entry name" value="PHOSPHOADENOSINE PHOSPHOSULFATE REDUCTASE"/>
    <property type="match status" value="1"/>
</dbReference>
<protein>
    <recommendedName>
        <fullName evidence="1">Phosphoadenosine phosphosulphate reductase domain-containing protein</fullName>
    </recommendedName>
</protein>
<dbReference type="AlphaFoldDB" id="A0A6S5CHI7"/>
<evidence type="ECO:0000313" key="2">
    <source>
        <dbReference type="EMBL" id="BBR39361.1"/>
    </source>
</evidence>
<dbReference type="GO" id="GO:0003824">
    <property type="term" value="F:catalytic activity"/>
    <property type="evidence" value="ECO:0007669"/>
    <property type="project" value="InterPro"/>
</dbReference>
<feature type="domain" description="Phosphoadenosine phosphosulphate reductase" evidence="1">
    <location>
        <begin position="4"/>
        <end position="217"/>
    </location>
</feature>
<organism evidence="2 3">
    <name type="scientific">Aeromonas veronii</name>
    <dbReference type="NCBI Taxonomy" id="654"/>
    <lineage>
        <taxon>Bacteria</taxon>
        <taxon>Pseudomonadati</taxon>
        <taxon>Pseudomonadota</taxon>
        <taxon>Gammaproteobacteria</taxon>
        <taxon>Aeromonadales</taxon>
        <taxon>Aeromonadaceae</taxon>
        <taxon>Aeromonas</taxon>
    </lineage>
</organism>
<dbReference type="EMBL" id="AP022038">
    <property type="protein sequence ID" value="BBR39361.1"/>
    <property type="molecule type" value="Genomic_DNA"/>
</dbReference>
<dbReference type="Proteomes" id="UP000515442">
    <property type="component" value="Chromosome"/>
</dbReference>
<gene>
    <name evidence="2" type="ORF">WP3W19E03_18860</name>
</gene>
<dbReference type="InterPro" id="IPR002500">
    <property type="entry name" value="PAPS_reduct_dom"/>
</dbReference>
<dbReference type="InterPro" id="IPR014729">
    <property type="entry name" value="Rossmann-like_a/b/a_fold"/>
</dbReference>
<dbReference type="PANTHER" id="PTHR43196">
    <property type="entry name" value="SULFATE ADENYLYLTRANSFERASE SUBUNIT 2"/>
    <property type="match status" value="1"/>
</dbReference>
<evidence type="ECO:0000313" key="3">
    <source>
        <dbReference type="Proteomes" id="UP000515442"/>
    </source>
</evidence>